<accession>A0A3N0YFA6</accession>
<dbReference type="PANTHER" id="PTHR47306">
    <property type="entry name" value="SI:CH211-178J18.4-RELATED"/>
    <property type="match status" value="1"/>
</dbReference>
<organism evidence="2 3">
    <name type="scientific">Anabarilius grahami</name>
    <name type="common">Kanglang fish</name>
    <name type="synonym">Barilius grahami</name>
    <dbReference type="NCBI Taxonomy" id="495550"/>
    <lineage>
        <taxon>Eukaryota</taxon>
        <taxon>Metazoa</taxon>
        <taxon>Chordata</taxon>
        <taxon>Craniata</taxon>
        <taxon>Vertebrata</taxon>
        <taxon>Euteleostomi</taxon>
        <taxon>Actinopterygii</taxon>
        <taxon>Neopterygii</taxon>
        <taxon>Teleostei</taxon>
        <taxon>Ostariophysi</taxon>
        <taxon>Cypriniformes</taxon>
        <taxon>Xenocyprididae</taxon>
        <taxon>Xenocypridinae</taxon>
        <taxon>Xenocypridinae incertae sedis</taxon>
        <taxon>Anabarilius</taxon>
    </lineage>
</organism>
<dbReference type="EMBL" id="RJVU01042716">
    <property type="protein sequence ID" value="ROL44956.1"/>
    <property type="molecule type" value="Genomic_DNA"/>
</dbReference>
<dbReference type="OrthoDB" id="9907715at2759"/>
<proteinExistence type="predicted"/>
<sequence>MYFLCPHCKKAPRSLPGHLRKVCMRDRADAEIQATVIQAKKELAEFTHKGRFWEYQSIKDILATADPLARLLEEMQKRGLVVTNKPPVLPSPTRPVPSLPSSAPQSPGEGANEPHIVPNMTVQEREGRTHVPNGASVAVKEEVTDDKENVSLYSKLHHNSRLNIWWIKSCKTSASYVCLYGFGLFFNKVRLAALQGNDAPAEDKSLVLSIGRPIYNPGNDSNRLHAK</sequence>
<feature type="region of interest" description="Disordered" evidence="1">
    <location>
        <begin position="83"/>
        <end position="114"/>
    </location>
</feature>
<comment type="caution">
    <text evidence="2">The sequence shown here is derived from an EMBL/GenBank/DDBJ whole genome shotgun (WGS) entry which is preliminary data.</text>
</comment>
<reference evidence="2 3" key="1">
    <citation type="submission" date="2018-10" db="EMBL/GenBank/DDBJ databases">
        <title>Genome assembly for a Yunnan-Guizhou Plateau 3E fish, Anabarilius grahami (Regan), and its evolutionary and genetic applications.</title>
        <authorList>
            <person name="Jiang W."/>
        </authorList>
    </citation>
    <scope>NUCLEOTIDE SEQUENCE [LARGE SCALE GENOMIC DNA]</scope>
    <source>
        <strain evidence="2">AG-KIZ</strain>
        <tissue evidence="2">Muscle</tissue>
    </source>
</reference>
<dbReference type="Proteomes" id="UP000281406">
    <property type="component" value="Unassembled WGS sequence"/>
</dbReference>
<dbReference type="PANTHER" id="PTHR47306:SF2">
    <property type="entry name" value="CORE-BINDING (CB) DOMAIN-CONTAINING PROTEIN"/>
    <property type="match status" value="1"/>
</dbReference>
<keyword evidence="3" id="KW-1185">Reference proteome</keyword>
<protein>
    <submittedName>
        <fullName evidence="2">Uncharacterized protein</fullName>
    </submittedName>
</protein>
<evidence type="ECO:0000313" key="2">
    <source>
        <dbReference type="EMBL" id="ROL44956.1"/>
    </source>
</evidence>
<feature type="compositionally biased region" description="Pro residues" evidence="1">
    <location>
        <begin position="87"/>
        <end position="98"/>
    </location>
</feature>
<name>A0A3N0YFA6_ANAGA</name>
<evidence type="ECO:0000256" key="1">
    <source>
        <dbReference type="SAM" id="MobiDB-lite"/>
    </source>
</evidence>
<gene>
    <name evidence="2" type="ORF">DPX16_0109</name>
</gene>
<evidence type="ECO:0000313" key="3">
    <source>
        <dbReference type="Proteomes" id="UP000281406"/>
    </source>
</evidence>
<dbReference type="AlphaFoldDB" id="A0A3N0YFA6"/>